<protein>
    <submittedName>
        <fullName evidence="2">Uncharacterized protein</fullName>
    </submittedName>
</protein>
<dbReference type="PROSITE" id="PS51257">
    <property type="entry name" value="PROKAR_LIPOPROTEIN"/>
    <property type="match status" value="1"/>
</dbReference>
<dbReference type="OrthoDB" id="916275at2"/>
<dbReference type="InterPro" id="IPR017853">
    <property type="entry name" value="GH"/>
</dbReference>
<keyword evidence="3" id="KW-1185">Reference proteome</keyword>
<sequence length="694" mass="76618">MRSRGSRRRWALLACSAVIAVPALVGCSGSDDGGGDRERAAGTDWTPAPATVGGLAVLAQSDADGFRLHTASGDKTFLPGVNLGSTTPLHQPGEINTITADHYRRWLDEMGGLGIRVVRVYTLHPPAFYDELARYNEAHPEAPLYLVQGAYLPNEEYVEPGRSLYDRDIDEAFAGEIANVSGAVHGDLERRPTPGQASGSYTSDVSRWLLSWIVGVEWDPWGVVRTDRAEADRPYAPGRYFAATDGASATERWIAGHMDDLAALEAERGTSAPIALTNWPTADPLEHPEEPLAEEDLAGVDATHVLPTHAWPGGTFASFHAYPYYPDFQRYEPGLQDEEWKGRKDPYAGYLMALKEHVADHMPLLVTEFGVPSSLGSAHVGTNGRDQGAHSEQEAMAMDADMMRMMEDKGISGAFVFAWTDEWFKRTWNTMEHQDAERRQLWHDPLTNEQWFGLVATDPGPIADAPVETSPASGPYEYLYSWADASYVHVEATFRDALPDTLRIDADVLPGPEKADYRVTVDRTTDGGTGTATLEVRKDLDPLRLDTTVRPYHPDATKDWHLYRLITNRRHLQGGRTLPAEYQDVGDLVRGPWDPKSGAYDSMATWQVDEQRKVIRLRVPWSMLGFADPSSHVALGEGEPAARVRVAGIHLAFDADGAADSLDVRWPDWNSTGYREREKSGIGVLAEAYRDLAP</sequence>
<proteinExistence type="predicted"/>
<feature type="chain" id="PRO_5038415936" evidence="1">
    <location>
        <begin position="26"/>
        <end position="694"/>
    </location>
</feature>
<name>A0A4Q4ZMJ1_9ACTN</name>
<dbReference type="AlphaFoldDB" id="A0A4Q4ZMJ1"/>
<comment type="caution">
    <text evidence="2">The sequence shown here is derived from an EMBL/GenBank/DDBJ whole genome shotgun (WGS) entry which is preliminary data.</text>
</comment>
<dbReference type="Gene3D" id="3.20.20.80">
    <property type="entry name" value="Glycosidases"/>
    <property type="match status" value="1"/>
</dbReference>
<gene>
    <name evidence="2" type="ORF">EKO23_02435</name>
</gene>
<feature type="signal peptide" evidence="1">
    <location>
        <begin position="1"/>
        <end position="25"/>
    </location>
</feature>
<reference evidence="2 3" key="1">
    <citation type="submission" date="2019-01" db="EMBL/GenBank/DDBJ databases">
        <title>Nocardioides guangzhouensis sp. nov., an actinobacterium isolated from soil.</title>
        <authorList>
            <person name="Fu Y."/>
            <person name="Cai Y."/>
            <person name="Lin Z."/>
            <person name="Chen P."/>
        </authorList>
    </citation>
    <scope>NUCLEOTIDE SEQUENCE [LARGE SCALE GENOMIC DNA]</scope>
    <source>
        <strain evidence="2 3">130</strain>
    </source>
</reference>
<accession>A0A4Q4ZMJ1</accession>
<organism evidence="2 3">
    <name type="scientific">Nocardioides guangzhouensis</name>
    <dbReference type="NCBI Taxonomy" id="2497878"/>
    <lineage>
        <taxon>Bacteria</taxon>
        <taxon>Bacillati</taxon>
        <taxon>Actinomycetota</taxon>
        <taxon>Actinomycetes</taxon>
        <taxon>Propionibacteriales</taxon>
        <taxon>Nocardioidaceae</taxon>
        <taxon>Nocardioides</taxon>
    </lineage>
</organism>
<evidence type="ECO:0000313" key="2">
    <source>
        <dbReference type="EMBL" id="RYP88756.1"/>
    </source>
</evidence>
<dbReference type="Proteomes" id="UP000295198">
    <property type="component" value="Unassembled WGS sequence"/>
</dbReference>
<dbReference type="SUPFAM" id="SSF51445">
    <property type="entry name" value="(Trans)glycosidases"/>
    <property type="match status" value="1"/>
</dbReference>
<keyword evidence="1" id="KW-0732">Signal</keyword>
<evidence type="ECO:0000256" key="1">
    <source>
        <dbReference type="SAM" id="SignalP"/>
    </source>
</evidence>
<dbReference type="RefSeq" id="WP_134713700.1">
    <property type="nucleotide sequence ID" value="NZ_SDKM01000002.1"/>
</dbReference>
<evidence type="ECO:0000313" key="3">
    <source>
        <dbReference type="Proteomes" id="UP000295198"/>
    </source>
</evidence>
<dbReference type="EMBL" id="SDKM01000002">
    <property type="protein sequence ID" value="RYP88756.1"/>
    <property type="molecule type" value="Genomic_DNA"/>
</dbReference>